<dbReference type="InterPro" id="IPR050987">
    <property type="entry name" value="AtrR-like"/>
</dbReference>
<keyword evidence="3" id="KW-1185">Reference proteome</keyword>
<dbReference type="PANTHER" id="PTHR46910:SF1">
    <property type="entry name" value="MISCELLANEOUS ZN(II)2CYS6 TRANSCRIPTION FACTOR (EUROFUNG)-RELATED"/>
    <property type="match status" value="1"/>
</dbReference>
<evidence type="ECO:0000313" key="2">
    <source>
        <dbReference type="EMBL" id="KAL0086427.1"/>
    </source>
</evidence>
<keyword evidence="1" id="KW-0539">Nucleus</keyword>
<dbReference type="CDD" id="cd12148">
    <property type="entry name" value="fungal_TF_MHR"/>
    <property type="match status" value="1"/>
</dbReference>
<evidence type="ECO:0000256" key="1">
    <source>
        <dbReference type="ARBA" id="ARBA00023242"/>
    </source>
</evidence>
<organism evidence="2 3">
    <name type="scientific">Phycomyces blakesleeanus</name>
    <dbReference type="NCBI Taxonomy" id="4837"/>
    <lineage>
        <taxon>Eukaryota</taxon>
        <taxon>Fungi</taxon>
        <taxon>Fungi incertae sedis</taxon>
        <taxon>Mucoromycota</taxon>
        <taxon>Mucoromycotina</taxon>
        <taxon>Mucoromycetes</taxon>
        <taxon>Mucorales</taxon>
        <taxon>Phycomycetaceae</taxon>
        <taxon>Phycomyces</taxon>
    </lineage>
</organism>
<evidence type="ECO:0000313" key="3">
    <source>
        <dbReference type="Proteomes" id="UP001448207"/>
    </source>
</evidence>
<dbReference type="PANTHER" id="PTHR46910">
    <property type="entry name" value="TRANSCRIPTION FACTOR PDR1"/>
    <property type="match status" value="1"/>
</dbReference>
<sequence>MEWANFDAMLLTLLDDCVHYYIDCMNHYYPVIPKQQLIQWYASLDDPASDPLALSIATFWVRHVLIHHPPAPLRHLNEKTIPDTVQAKLASLAREALSNCFDIPHTHHILALCLLNMTTVIPISQKALYHTVAVRMALALGISPLVWDQTAIYNDKNVLDNRLWWYLYQIDHFLHESGAISCSMLQPQSDNHEDLARLQRPGPCSLDELEEQTGVVVWSNVLKVWLLRRRLVLELERANMEDPVHLKHLLDKVVDAIGTWASELPAYLKPGAFLDTPGGPLAEQCYSISMERCTNLALLLHRFLPLDGTTLNPLQRQAIMMMIDGSIELISLRLAVLQFAPCQTWPGDLRRSVELLVQSLKYNDSAITARCKLGLMRALRILRSMAEVRWEDDICIEMIAKIEKIIIPSGTCSKGKLIMDSSPEIASRSIKISNNLYEGVMMFDRDLQPRAQYYNPTPTDGSGNFTFIEDPAQNFSAT</sequence>
<dbReference type="Proteomes" id="UP001448207">
    <property type="component" value="Unassembled WGS sequence"/>
</dbReference>
<accession>A0ABR3AZW2</accession>
<evidence type="ECO:0008006" key="4">
    <source>
        <dbReference type="Google" id="ProtNLM"/>
    </source>
</evidence>
<proteinExistence type="predicted"/>
<protein>
    <recommendedName>
        <fullName evidence="4">Transcription factor domain-containing protein</fullName>
    </recommendedName>
</protein>
<comment type="caution">
    <text evidence="2">The sequence shown here is derived from an EMBL/GenBank/DDBJ whole genome shotgun (WGS) entry which is preliminary data.</text>
</comment>
<reference evidence="2 3" key="1">
    <citation type="submission" date="2024-04" db="EMBL/GenBank/DDBJ databases">
        <title>Symmetric and asymmetric DNA N6-adenine methylation regulates different biological responses in Mucorales.</title>
        <authorList>
            <consortium name="Lawrence Berkeley National Laboratory"/>
            <person name="Lax C."/>
            <person name="Mondo S.J."/>
            <person name="Osorio-Concepcion M."/>
            <person name="Muszewska A."/>
            <person name="Corrochano-Luque M."/>
            <person name="Gutierrez G."/>
            <person name="Riley R."/>
            <person name="Lipzen A."/>
            <person name="Guo J."/>
            <person name="Hundley H."/>
            <person name="Amirebrahimi M."/>
            <person name="Ng V."/>
            <person name="Lorenzo-Gutierrez D."/>
            <person name="Binder U."/>
            <person name="Yang J."/>
            <person name="Song Y."/>
            <person name="Canovas D."/>
            <person name="Navarro E."/>
            <person name="Freitag M."/>
            <person name="Gabaldon T."/>
            <person name="Grigoriev I.V."/>
            <person name="Corrochano L.M."/>
            <person name="Nicolas F.E."/>
            <person name="Garre V."/>
        </authorList>
    </citation>
    <scope>NUCLEOTIDE SEQUENCE [LARGE SCALE GENOMIC DNA]</scope>
    <source>
        <strain evidence="2 3">L51</strain>
    </source>
</reference>
<name>A0ABR3AZW2_PHYBL</name>
<gene>
    <name evidence="2" type="ORF">J3Q64DRAFT_1739921</name>
</gene>
<dbReference type="EMBL" id="JBCLYO010000008">
    <property type="protein sequence ID" value="KAL0086427.1"/>
    <property type="molecule type" value="Genomic_DNA"/>
</dbReference>